<dbReference type="InterPro" id="IPR050492">
    <property type="entry name" value="Bact_metal-bind_prot9"/>
</dbReference>
<accession>A0A399SVU6</accession>
<evidence type="ECO:0000256" key="2">
    <source>
        <dbReference type="ARBA" id="ARBA00022448"/>
    </source>
</evidence>
<proteinExistence type="inferred from homology"/>
<dbReference type="PANTHER" id="PTHR42953">
    <property type="entry name" value="HIGH-AFFINITY ZINC UPTAKE SYSTEM PROTEIN ZNUA-RELATED"/>
    <property type="match status" value="1"/>
</dbReference>
<organism evidence="5 6">
    <name type="scientific">Maribellus luteus</name>
    <dbReference type="NCBI Taxonomy" id="2305463"/>
    <lineage>
        <taxon>Bacteria</taxon>
        <taxon>Pseudomonadati</taxon>
        <taxon>Bacteroidota</taxon>
        <taxon>Bacteroidia</taxon>
        <taxon>Marinilabiliales</taxon>
        <taxon>Prolixibacteraceae</taxon>
        <taxon>Maribellus</taxon>
    </lineage>
</organism>
<gene>
    <name evidence="5" type="ORF">D1614_10515</name>
</gene>
<evidence type="ECO:0000256" key="1">
    <source>
        <dbReference type="ARBA" id="ARBA00011028"/>
    </source>
</evidence>
<sequence length="292" mass="33239">MQVSTSKIFIIFLALCLFSCNSKNNKDTEKPVVTVSILPQKTFVETIAGTDFKVNVLLPPGASPAAFTLLPSQLKDIVRSKVWLRIGHIGFEYSWKEKIQQANPEMKVVDLSQGLDLITPSSISNTGPATGKGANPHIWMSPPLAKQMARRITDELSALNPEKSTVYNENYRKFASEIDQLDAEIRSKLKDYQGREFIMFHPSLSYFAREYRLNEYSLEPGGKEPTPQRMAELVKLAQKENIRVIYIQSDMDREQARVFAEEIDGEVVEMWPLNPAWKENLLEITDMLIHNF</sequence>
<keyword evidence="6" id="KW-1185">Reference proteome</keyword>
<feature type="signal peptide" evidence="4">
    <location>
        <begin position="1"/>
        <end position="25"/>
    </location>
</feature>
<evidence type="ECO:0000256" key="4">
    <source>
        <dbReference type="SAM" id="SignalP"/>
    </source>
</evidence>
<reference evidence="5 6" key="1">
    <citation type="submission" date="2018-08" db="EMBL/GenBank/DDBJ databases">
        <title>Pallidiluteibacterium maritimus gen. nov., sp. nov., isolated from coastal sediment.</title>
        <authorList>
            <person name="Zhou L.Y."/>
        </authorList>
    </citation>
    <scope>NUCLEOTIDE SEQUENCE [LARGE SCALE GENOMIC DNA]</scope>
    <source>
        <strain evidence="5 6">XSD2</strain>
    </source>
</reference>
<comment type="similarity">
    <text evidence="1">Belongs to the bacterial solute-binding protein 9 family.</text>
</comment>
<protein>
    <submittedName>
        <fullName evidence="5">Cation ABC transporter substrate-binding protein</fullName>
    </submittedName>
</protein>
<dbReference type="AlphaFoldDB" id="A0A399SVU6"/>
<evidence type="ECO:0000313" key="6">
    <source>
        <dbReference type="Proteomes" id="UP000265926"/>
    </source>
</evidence>
<dbReference type="SUPFAM" id="SSF53807">
    <property type="entry name" value="Helical backbone' metal receptor"/>
    <property type="match status" value="1"/>
</dbReference>
<name>A0A399SVU6_9BACT</name>
<dbReference type="PANTHER" id="PTHR42953:SF3">
    <property type="entry name" value="HIGH-AFFINITY ZINC UPTAKE SYSTEM PROTEIN ZNUA"/>
    <property type="match status" value="1"/>
</dbReference>
<dbReference type="RefSeq" id="WP_119437890.1">
    <property type="nucleotide sequence ID" value="NZ_QWGR01000005.1"/>
</dbReference>
<evidence type="ECO:0000313" key="5">
    <source>
        <dbReference type="EMBL" id="RIJ48160.1"/>
    </source>
</evidence>
<dbReference type="GO" id="GO:0030001">
    <property type="term" value="P:metal ion transport"/>
    <property type="evidence" value="ECO:0007669"/>
    <property type="project" value="InterPro"/>
</dbReference>
<comment type="caution">
    <text evidence="5">The sequence shown here is derived from an EMBL/GenBank/DDBJ whole genome shotgun (WGS) entry which is preliminary data.</text>
</comment>
<evidence type="ECO:0000256" key="3">
    <source>
        <dbReference type="ARBA" id="ARBA00022729"/>
    </source>
</evidence>
<dbReference type="Gene3D" id="3.40.50.1980">
    <property type="entry name" value="Nitrogenase molybdenum iron protein domain"/>
    <property type="match status" value="2"/>
</dbReference>
<dbReference type="GO" id="GO:0046872">
    <property type="term" value="F:metal ion binding"/>
    <property type="evidence" value="ECO:0007669"/>
    <property type="project" value="InterPro"/>
</dbReference>
<feature type="chain" id="PRO_5017293143" evidence="4">
    <location>
        <begin position="26"/>
        <end position="292"/>
    </location>
</feature>
<dbReference type="EMBL" id="QWGR01000005">
    <property type="protein sequence ID" value="RIJ48160.1"/>
    <property type="molecule type" value="Genomic_DNA"/>
</dbReference>
<dbReference type="Proteomes" id="UP000265926">
    <property type="component" value="Unassembled WGS sequence"/>
</dbReference>
<dbReference type="InterPro" id="IPR006127">
    <property type="entry name" value="ZnuA-like"/>
</dbReference>
<keyword evidence="2" id="KW-0813">Transport</keyword>
<dbReference type="Pfam" id="PF01297">
    <property type="entry name" value="ZnuA"/>
    <property type="match status" value="1"/>
</dbReference>
<keyword evidence="3 4" id="KW-0732">Signal</keyword>